<proteinExistence type="predicted"/>
<comment type="caution">
    <text evidence="2">The sequence shown here is derived from an EMBL/GenBank/DDBJ whole genome shotgun (WGS) entry which is preliminary data.</text>
</comment>
<gene>
    <name evidence="2" type="ORF">LshimejAT787_0506780</name>
</gene>
<reference evidence="2" key="1">
    <citation type="submission" date="2022-07" db="EMBL/GenBank/DDBJ databases">
        <title>The genome of Lyophyllum shimeji provides insight into the initial evolution of ectomycorrhizal fungal genome.</title>
        <authorList>
            <person name="Kobayashi Y."/>
            <person name="Shibata T."/>
            <person name="Hirakawa H."/>
            <person name="Shigenobu S."/>
            <person name="Nishiyama T."/>
            <person name="Yamada A."/>
            <person name="Hasebe M."/>
            <person name="Kawaguchi M."/>
        </authorList>
    </citation>
    <scope>NUCLEOTIDE SEQUENCE</scope>
    <source>
        <strain evidence="2">AT787</strain>
    </source>
</reference>
<feature type="compositionally biased region" description="Polar residues" evidence="1">
    <location>
        <begin position="73"/>
        <end position="95"/>
    </location>
</feature>
<feature type="compositionally biased region" description="Polar residues" evidence="1">
    <location>
        <begin position="44"/>
        <end position="66"/>
    </location>
</feature>
<keyword evidence="3" id="KW-1185">Reference proteome</keyword>
<dbReference type="EMBL" id="BRPK01000005">
    <property type="protein sequence ID" value="GLB38813.1"/>
    <property type="molecule type" value="Genomic_DNA"/>
</dbReference>
<evidence type="ECO:0000313" key="2">
    <source>
        <dbReference type="EMBL" id="GLB38813.1"/>
    </source>
</evidence>
<evidence type="ECO:0000256" key="1">
    <source>
        <dbReference type="SAM" id="MobiDB-lite"/>
    </source>
</evidence>
<sequence>MIPPSRPSRKLSPPSGDHRPVKSQFYRSQHNRRNIERQYKGANRSGSNPWYTSTRIKTQAQYISDQTRYRAPSRQSSNFPLLTQPSAQPLSPNDN</sequence>
<evidence type="ECO:0000313" key="3">
    <source>
        <dbReference type="Proteomes" id="UP001063166"/>
    </source>
</evidence>
<accession>A0A9P3UMM6</accession>
<feature type="region of interest" description="Disordered" evidence="1">
    <location>
        <begin position="1"/>
        <end position="95"/>
    </location>
</feature>
<name>A0A9P3UMM6_LYOSH</name>
<protein>
    <submittedName>
        <fullName evidence="2">Uncharacterized protein</fullName>
    </submittedName>
</protein>
<dbReference type="Proteomes" id="UP001063166">
    <property type="component" value="Unassembled WGS sequence"/>
</dbReference>
<organism evidence="2 3">
    <name type="scientific">Lyophyllum shimeji</name>
    <name type="common">Hon-shimeji</name>
    <name type="synonym">Tricholoma shimeji</name>
    <dbReference type="NCBI Taxonomy" id="47721"/>
    <lineage>
        <taxon>Eukaryota</taxon>
        <taxon>Fungi</taxon>
        <taxon>Dikarya</taxon>
        <taxon>Basidiomycota</taxon>
        <taxon>Agaricomycotina</taxon>
        <taxon>Agaricomycetes</taxon>
        <taxon>Agaricomycetidae</taxon>
        <taxon>Agaricales</taxon>
        <taxon>Tricholomatineae</taxon>
        <taxon>Lyophyllaceae</taxon>
        <taxon>Lyophyllum</taxon>
    </lineage>
</organism>
<dbReference type="AlphaFoldDB" id="A0A9P3UMM6"/>